<organism evidence="1 2">
    <name type="scientific">Paracoccus sulfuroxidans</name>
    <dbReference type="NCBI Taxonomy" id="384678"/>
    <lineage>
        <taxon>Bacteria</taxon>
        <taxon>Pseudomonadati</taxon>
        <taxon>Pseudomonadota</taxon>
        <taxon>Alphaproteobacteria</taxon>
        <taxon>Rhodobacterales</taxon>
        <taxon>Paracoccaceae</taxon>
        <taxon>Paracoccus</taxon>
    </lineage>
</organism>
<proteinExistence type="predicted"/>
<evidence type="ECO:0000313" key="1">
    <source>
        <dbReference type="EMBL" id="TWI33882.1"/>
    </source>
</evidence>
<comment type="caution">
    <text evidence="1">The sequence shown here is derived from an EMBL/GenBank/DDBJ whole genome shotgun (WGS) entry which is preliminary data.</text>
</comment>
<sequence>MARISTGIPYISGYEYDVAELRPFLTNPAAHPDKVGNADVFMVAPSSRASNTLTYEYMAGRGFSLVWRFVDEKGRQVNNFVSRRGPHLMGQFLYLPDQAVVPEGSFVSGEKFFQVLEDFAKNPNILSGAVEWVAWSDINWPEP</sequence>
<dbReference type="EMBL" id="VLKU01000006">
    <property type="protein sequence ID" value="TWI33882.1"/>
    <property type="molecule type" value="Genomic_DNA"/>
</dbReference>
<reference evidence="1 2" key="1">
    <citation type="journal article" date="2015" name="Stand. Genomic Sci.">
        <title>Genomic Encyclopedia of Bacterial and Archaeal Type Strains, Phase III: the genomes of soil and plant-associated and newly described type strains.</title>
        <authorList>
            <person name="Whitman W.B."/>
            <person name="Woyke T."/>
            <person name="Klenk H.P."/>
            <person name="Zhou Y."/>
            <person name="Lilburn T.G."/>
            <person name="Beck B.J."/>
            <person name="De Vos P."/>
            <person name="Vandamme P."/>
            <person name="Eisen J.A."/>
            <person name="Garrity G."/>
            <person name="Hugenholtz P."/>
            <person name="Kyrpides N.C."/>
        </authorList>
    </citation>
    <scope>NUCLEOTIDE SEQUENCE [LARGE SCALE GENOMIC DNA]</scope>
    <source>
        <strain evidence="1 2">CGMCC 1.5364</strain>
    </source>
</reference>
<gene>
    <name evidence="1" type="ORF">IQ24_02249</name>
</gene>
<protein>
    <submittedName>
        <fullName evidence="1">Uncharacterized protein</fullName>
    </submittedName>
</protein>
<dbReference type="AlphaFoldDB" id="A0A562NNV5"/>
<name>A0A562NNV5_9RHOB</name>
<dbReference type="Proteomes" id="UP000316225">
    <property type="component" value="Unassembled WGS sequence"/>
</dbReference>
<dbReference type="RefSeq" id="WP_145398048.1">
    <property type="nucleotide sequence ID" value="NZ_VLKU01000006.1"/>
</dbReference>
<keyword evidence="2" id="KW-1185">Reference proteome</keyword>
<evidence type="ECO:0000313" key="2">
    <source>
        <dbReference type="Proteomes" id="UP000316225"/>
    </source>
</evidence>
<accession>A0A562NNV5</accession>